<keyword evidence="4 9" id="KW-0547">Nucleotide-binding</keyword>
<comment type="caution">
    <text evidence="12">The sequence shown here is derived from an EMBL/GenBank/DDBJ whole genome shotgun (WGS) entry which is preliminary data.</text>
</comment>
<feature type="region of interest" description="Disordered" evidence="10">
    <location>
        <begin position="396"/>
        <end position="483"/>
    </location>
</feature>
<keyword evidence="2 12" id="KW-0723">Serine/threonine-protein kinase</keyword>
<evidence type="ECO:0000256" key="10">
    <source>
        <dbReference type="SAM" id="MobiDB-lite"/>
    </source>
</evidence>
<evidence type="ECO:0000256" key="3">
    <source>
        <dbReference type="ARBA" id="ARBA00022679"/>
    </source>
</evidence>
<evidence type="ECO:0000313" key="13">
    <source>
        <dbReference type="Proteomes" id="UP000780801"/>
    </source>
</evidence>
<dbReference type="PANTHER" id="PTHR47634">
    <property type="entry name" value="PROTEIN KINASE DOMAIN-CONTAINING PROTEIN-RELATED"/>
    <property type="match status" value="1"/>
</dbReference>
<dbReference type="FunFam" id="1.10.510.10:FF:000409">
    <property type="entry name" value="CMGC/SRPK protein kinase"/>
    <property type="match status" value="1"/>
</dbReference>
<dbReference type="FunFam" id="3.30.200.20:FF:000076">
    <property type="entry name" value="CMGC/SRPK protein kinase"/>
    <property type="match status" value="1"/>
</dbReference>
<dbReference type="PROSITE" id="PS00108">
    <property type="entry name" value="PROTEIN_KINASE_ST"/>
    <property type="match status" value="1"/>
</dbReference>
<dbReference type="GO" id="GO:0005524">
    <property type="term" value="F:ATP binding"/>
    <property type="evidence" value="ECO:0007669"/>
    <property type="project" value="UniProtKB-UniRule"/>
</dbReference>
<dbReference type="PROSITE" id="PS50011">
    <property type="entry name" value="PROTEIN_KINASE_DOM"/>
    <property type="match status" value="1"/>
</dbReference>
<dbReference type="GO" id="GO:0005737">
    <property type="term" value="C:cytoplasm"/>
    <property type="evidence" value="ECO:0007669"/>
    <property type="project" value="TreeGrafter"/>
</dbReference>
<organism evidence="12 13">
    <name type="scientific">Lunasporangiospora selenospora</name>
    <dbReference type="NCBI Taxonomy" id="979761"/>
    <lineage>
        <taxon>Eukaryota</taxon>
        <taxon>Fungi</taxon>
        <taxon>Fungi incertae sedis</taxon>
        <taxon>Mucoromycota</taxon>
        <taxon>Mortierellomycotina</taxon>
        <taxon>Mortierellomycetes</taxon>
        <taxon>Mortierellales</taxon>
        <taxon>Mortierellaceae</taxon>
        <taxon>Lunasporangiospora</taxon>
    </lineage>
</organism>
<name>A0A9P6FNG5_9FUNG</name>
<dbReference type="GO" id="GO:0004674">
    <property type="term" value="F:protein serine/threonine kinase activity"/>
    <property type="evidence" value="ECO:0007669"/>
    <property type="project" value="UniProtKB-KW"/>
</dbReference>
<evidence type="ECO:0000256" key="5">
    <source>
        <dbReference type="ARBA" id="ARBA00022777"/>
    </source>
</evidence>
<feature type="compositionally biased region" description="Acidic residues" evidence="10">
    <location>
        <begin position="173"/>
        <end position="200"/>
    </location>
</feature>
<feature type="compositionally biased region" description="Basic and acidic residues" evidence="10">
    <location>
        <begin position="429"/>
        <end position="460"/>
    </location>
</feature>
<evidence type="ECO:0000256" key="6">
    <source>
        <dbReference type="ARBA" id="ARBA00022840"/>
    </source>
</evidence>
<proteinExistence type="predicted"/>
<dbReference type="SUPFAM" id="SSF56112">
    <property type="entry name" value="Protein kinase-like (PK-like)"/>
    <property type="match status" value="1"/>
</dbReference>
<dbReference type="InterPro" id="IPR008271">
    <property type="entry name" value="Ser/Thr_kinase_AS"/>
</dbReference>
<dbReference type="CDD" id="cd14136">
    <property type="entry name" value="STKc_SRPK"/>
    <property type="match status" value="1"/>
</dbReference>
<dbReference type="PANTHER" id="PTHR47634:SF9">
    <property type="entry name" value="PROTEIN KINASE DOMAIN-CONTAINING PROTEIN-RELATED"/>
    <property type="match status" value="1"/>
</dbReference>
<evidence type="ECO:0000256" key="7">
    <source>
        <dbReference type="ARBA" id="ARBA00047899"/>
    </source>
</evidence>
<evidence type="ECO:0000256" key="8">
    <source>
        <dbReference type="ARBA" id="ARBA00048679"/>
    </source>
</evidence>
<comment type="catalytic activity">
    <reaction evidence="8">
        <text>L-seryl-[protein] + ATP = O-phospho-L-seryl-[protein] + ADP + H(+)</text>
        <dbReference type="Rhea" id="RHEA:17989"/>
        <dbReference type="Rhea" id="RHEA-COMP:9863"/>
        <dbReference type="Rhea" id="RHEA-COMP:11604"/>
        <dbReference type="ChEBI" id="CHEBI:15378"/>
        <dbReference type="ChEBI" id="CHEBI:29999"/>
        <dbReference type="ChEBI" id="CHEBI:30616"/>
        <dbReference type="ChEBI" id="CHEBI:83421"/>
        <dbReference type="ChEBI" id="CHEBI:456216"/>
        <dbReference type="EC" id="2.7.11.1"/>
    </reaction>
</comment>
<keyword evidence="5 12" id="KW-0418">Kinase</keyword>
<dbReference type="SMART" id="SM00220">
    <property type="entry name" value="S_TKc"/>
    <property type="match status" value="1"/>
</dbReference>
<feature type="binding site" evidence="9">
    <location>
        <position position="249"/>
    </location>
    <ligand>
        <name>ATP</name>
        <dbReference type="ChEBI" id="CHEBI:30616"/>
    </ligand>
</feature>
<dbReference type="EMBL" id="JAABOA010003221">
    <property type="protein sequence ID" value="KAF9578895.1"/>
    <property type="molecule type" value="Genomic_DNA"/>
</dbReference>
<feature type="compositionally biased region" description="Low complexity" evidence="10">
    <location>
        <begin position="28"/>
        <end position="72"/>
    </location>
</feature>
<dbReference type="GO" id="GO:0005634">
    <property type="term" value="C:nucleus"/>
    <property type="evidence" value="ECO:0007669"/>
    <property type="project" value="TreeGrafter"/>
</dbReference>
<evidence type="ECO:0000259" key="11">
    <source>
        <dbReference type="PROSITE" id="PS50011"/>
    </source>
</evidence>
<dbReference type="InterPro" id="IPR011009">
    <property type="entry name" value="Kinase-like_dom_sf"/>
</dbReference>
<feature type="compositionally biased region" description="Polar residues" evidence="10">
    <location>
        <begin position="1"/>
        <end position="21"/>
    </location>
</feature>
<evidence type="ECO:0000256" key="1">
    <source>
        <dbReference type="ARBA" id="ARBA00012513"/>
    </source>
</evidence>
<sequence>MASASLTQVELDNVKTSTSSPEDLAPLSSSSLVTSSTTTAASFSSSSSSSSSTSTATTSTTTTTITATEASANLTTVARTELPSQGSREIASSVDEPSPVEIQEGDHAATSVAGTVPSKHEALDNSNNNNNNKSHPDGHNGIIDNKDQPGEHNGMDNKGTSKVGDNRTAEYETWQEGDANENEDDWQSVYSEEEEEDMEDYREGGYHHVSVGDVFKNDRYVALRKLGWGHFSTVWLARDKENNCSVALKVVKSASHYTETALDEIKLLEKVVHANPDSPGRKNVVRLLDHFMHRGPNGQHVCMIFEVLGENLLSLIRRYRHRGIPIPLVQQIIHQVLMGLDYMHSECGIIHTDIKPENVLVCVDDVEEVVRNMIGDIDYSNLDVYINEHRTKDAKIVGSRPLTHEHQKSDSKTDSTSMSAASLDSPSLDIHDEKQKEDDPTESSSRREKICLEETKERPETNGFSRNNMNKSSSGNAIHSSKTAKPASSYRISVKIADLGNACWEDHHFTNDIQTRQYRSPEVILGGKWGPSTDIWSVACMAFELITGDYLFDPQSGPSFNKNDDHVAQIIELMGHYPKNLALRGKYSHELFNRRGELRHIQNLRMWPLKEVLHDKYMMPREDGVLLAGFLDPMLQLDPDRRAFAGEMVKNPWLFAEWGKAPPSMSQPSSNGTKTHPEEEEQEKSNGFESRDRSMRNGRSSRPESTHSEDEEEHCRDTIKKAVASRC</sequence>
<dbReference type="OrthoDB" id="2649at2759"/>
<dbReference type="GO" id="GO:0050684">
    <property type="term" value="P:regulation of mRNA processing"/>
    <property type="evidence" value="ECO:0007669"/>
    <property type="project" value="TreeGrafter"/>
</dbReference>
<dbReference type="GO" id="GO:0000245">
    <property type="term" value="P:spliceosomal complex assembly"/>
    <property type="evidence" value="ECO:0007669"/>
    <property type="project" value="TreeGrafter"/>
</dbReference>
<feature type="compositionally biased region" description="Polar residues" evidence="10">
    <location>
        <begin position="73"/>
        <end position="87"/>
    </location>
</feature>
<accession>A0A9P6FNG5</accession>
<evidence type="ECO:0000256" key="2">
    <source>
        <dbReference type="ARBA" id="ARBA00022527"/>
    </source>
</evidence>
<evidence type="ECO:0000256" key="4">
    <source>
        <dbReference type="ARBA" id="ARBA00022741"/>
    </source>
</evidence>
<feature type="compositionally biased region" description="Polar residues" evidence="10">
    <location>
        <begin position="462"/>
        <end position="483"/>
    </location>
</feature>
<comment type="catalytic activity">
    <reaction evidence="7">
        <text>L-threonyl-[protein] + ATP = O-phospho-L-threonyl-[protein] + ADP + H(+)</text>
        <dbReference type="Rhea" id="RHEA:46608"/>
        <dbReference type="Rhea" id="RHEA-COMP:11060"/>
        <dbReference type="Rhea" id="RHEA-COMP:11605"/>
        <dbReference type="ChEBI" id="CHEBI:15378"/>
        <dbReference type="ChEBI" id="CHEBI:30013"/>
        <dbReference type="ChEBI" id="CHEBI:30616"/>
        <dbReference type="ChEBI" id="CHEBI:61977"/>
        <dbReference type="ChEBI" id="CHEBI:456216"/>
        <dbReference type="EC" id="2.7.11.1"/>
    </reaction>
</comment>
<keyword evidence="3" id="KW-0808">Transferase</keyword>
<dbReference type="Pfam" id="PF00069">
    <property type="entry name" value="Pkinase"/>
    <property type="match status" value="2"/>
</dbReference>
<dbReference type="InterPro" id="IPR017441">
    <property type="entry name" value="Protein_kinase_ATP_BS"/>
</dbReference>
<dbReference type="Gene3D" id="3.30.200.20">
    <property type="entry name" value="Phosphorylase Kinase, domain 1"/>
    <property type="match status" value="1"/>
</dbReference>
<dbReference type="Gene3D" id="1.10.510.10">
    <property type="entry name" value="Transferase(Phosphotransferase) domain 1"/>
    <property type="match status" value="1"/>
</dbReference>
<keyword evidence="13" id="KW-1185">Reference proteome</keyword>
<dbReference type="InterPro" id="IPR000719">
    <property type="entry name" value="Prot_kinase_dom"/>
</dbReference>
<feature type="compositionally biased region" description="Polar residues" evidence="10">
    <location>
        <begin position="664"/>
        <end position="674"/>
    </location>
</feature>
<feature type="region of interest" description="Disordered" evidence="10">
    <location>
        <begin position="660"/>
        <end position="727"/>
    </location>
</feature>
<evidence type="ECO:0000313" key="12">
    <source>
        <dbReference type="EMBL" id="KAF9578895.1"/>
    </source>
</evidence>
<dbReference type="AlphaFoldDB" id="A0A9P6FNG5"/>
<feature type="domain" description="Protein kinase" evidence="11">
    <location>
        <begin position="220"/>
        <end position="654"/>
    </location>
</feature>
<dbReference type="PROSITE" id="PS00107">
    <property type="entry name" value="PROTEIN_KINASE_ATP"/>
    <property type="match status" value="1"/>
</dbReference>
<evidence type="ECO:0000256" key="9">
    <source>
        <dbReference type="PROSITE-ProRule" id="PRU10141"/>
    </source>
</evidence>
<dbReference type="EC" id="2.7.11.1" evidence="1"/>
<feature type="compositionally biased region" description="Basic and acidic residues" evidence="10">
    <location>
        <begin position="683"/>
        <end position="720"/>
    </location>
</feature>
<feature type="compositionally biased region" description="Basic and acidic residues" evidence="10">
    <location>
        <begin position="134"/>
        <end position="155"/>
    </location>
</feature>
<reference evidence="12" key="1">
    <citation type="journal article" date="2020" name="Fungal Divers.">
        <title>Resolving the Mortierellaceae phylogeny through synthesis of multi-gene phylogenetics and phylogenomics.</title>
        <authorList>
            <person name="Vandepol N."/>
            <person name="Liber J."/>
            <person name="Desiro A."/>
            <person name="Na H."/>
            <person name="Kennedy M."/>
            <person name="Barry K."/>
            <person name="Grigoriev I.V."/>
            <person name="Miller A.N."/>
            <person name="O'Donnell K."/>
            <person name="Stajich J.E."/>
            <person name="Bonito G."/>
        </authorList>
    </citation>
    <scope>NUCLEOTIDE SEQUENCE</scope>
    <source>
        <strain evidence="12">KOD1015</strain>
    </source>
</reference>
<dbReference type="InterPro" id="IPR051334">
    <property type="entry name" value="SRPK"/>
</dbReference>
<gene>
    <name evidence="12" type="primary">DSK1_1</name>
    <name evidence="12" type="ORF">BGW38_005087</name>
</gene>
<dbReference type="Proteomes" id="UP000780801">
    <property type="component" value="Unassembled WGS sequence"/>
</dbReference>
<feature type="region of interest" description="Disordered" evidence="10">
    <location>
        <begin position="1"/>
        <end position="200"/>
    </location>
</feature>
<protein>
    <recommendedName>
        <fullName evidence="1">non-specific serine/threonine protein kinase</fullName>
        <ecNumber evidence="1">2.7.11.1</ecNumber>
    </recommendedName>
</protein>
<feature type="compositionally biased region" description="Basic and acidic residues" evidence="10">
    <location>
        <begin position="402"/>
        <end position="413"/>
    </location>
</feature>
<keyword evidence="6 9" id="KW-0067">ATP-binding</keyword>